<dbReference type="InterPro" id="IPR015422">
    <property type="entry name" value="PyrdxlP-dep_Trfase_small"/>
</dbReference>
<accession>A0A0R2BV16</accession>
<dbReference type="SUPFAM" id="SSF53383">
    <property type="entry name" value="PLP-dependent transferases"/>
    <property type="match status" value="1"/>
</dbReference>
<evidence type="ECO:0000313" key="8">
    <source>
        <dbReference type="Proteomes" id="UP000051813"/>
    </source>
</evidence>
<dbReference type="InterPro" id="IPR036633">
    <property type="entry name" value="Prn/Lys/Arg_de-COase_C_sf"/>
</dbReference>
<dbReference type="EMBL" id="AYYK01000002">
    <property type="protein sequence ID" value="KRM79644.1"/>
    <property type="molecule type" value="Genomic_DNA"/>
</dbReference>
<reference evidence="7 8" key="1">
    <citation type="journal article" date="2015" name="Genome Announc.">
        <title>Expanding the biotechnology potential of lactobacilli through comparative genomics of 213 strains and associated genera.</title>
        <authorList>
            <person name="Sun Z."/>
            <person name="Harris H.M."/>
            <person name="McCann A."/>
            <person name="Guo C."/>
            <person name="Argimon S."/>
            <person name="Zhang W."/>
            <person name="Yang X."/>
            <person name="Jeffery I.B."/>
            <person name="Cooney J.C."/>
            <person name="Kagawa T.F."/>
            <person name="Liu W."/>
            <person name="Song Y."/>
            <person name="Salvetti E."/>
            <person name="Wrobel A."/>
            <person name="Rasinkangas P."/>
            <person name="Parkhill J."/>
            <person name="Rea M.C."/>
            <person name="O'Sullivan O."/>
            <person name="Ritari J."/>
            <person name="Douillard F.P."/>
            <person name="Paul Ross R."/>
            <person name="Yang R."/>
            <person name="Briner A.E."/>
            <person name="Felis G.E."/>
            <person name="de Vos W.M."/>
            <person name="Barrangou R."/>
            <person name="Klaenhammer T.R."/>
            <person name="Caufield P.W."/>
            <person name="Cui Y."/>
            <person name="Zhang H."/>
            <person name="O'Toole P.W."/>
        </authorList>
    </citation>
    <scope>NUCLEOTIDE SEQUENCE [LARGE SCALE GENOMIC DNA]</scope>
    <source>
        <strain evidence="7 8">DSM 20335</strain>
    </source>
</reference>
<dbReference type="InterPro" id="IPR015424">
    <property type="entry name" value="PyrdxlP-dep_Trfase"/>
</dbReference>
<dbReference type="InterPro" id="IPR000310">
    <property type="entry name" value="Orn/Lys/Arg_deCO2ase_major_dom"/>
</dbReference>
<proteinExistence type="inferred from homology"/>
<comment type="caution">
    <text evidence="7">The sequence shown here is derived from an EMBL/GenBank/DDBJ whole genome shotgun (WGS) entry which is preliminary data.</text>
</comment>
<keyword evidence="4" id="KW-0456">Lyase</keyword>
<evidence type="ECO:0000256" key="2">
    <source>
        <dbReference type="ARBA" id="ARBA00022793"/>
    </source>
</evidence>
<organism evidence="7 8">
    <name type="scientific">Lapidilactobacillus dextrinicus DSM 20335</name>
    <dbReference type="NCBI Taxonomy" id="1423738"/>
    <lineage>
        <taxon>Bacteria</taxon>
        <taxon>Bacillati</taxon>
        <taxon>Bacillota</taxon>
        <taxon>Bacilli</taxon>
        <taxon>Lactobacillales</taxon>
        <taxon>Lactobacillaceae</taxon>
        <taxon>Lapidilactobacillus</taxon>
    </lineage>
</organism>
<feature type="domain" description="Orn/Lys/Arg decarboxylases family 1 pyridoxal-P attachment site" evidence="5">
    <location>
        <begin position="108"/>
        <end position="535"/>
    </location>
</feature>
<dbReference type="InterPro" id="IPR008286">
    <property type="entry name" value="Prn/Lys/Arg_de-COase_C"/>
</dbReference>
<dbReference type="InterPro" id="IPR011193">
    <property type="entry name" value="Orn/lys/arg_de-COase"/>
</dbReference>
<dbReference type="PANTHER" id="PTHR45229:SF3">
    <property type="entry name" value="BIODEGRADATIVE ARGININE DECARBOXYLASE"/>
    <property type="match status" value="1"/>
</dbReference>
<feature type="domain" description="Orn/Lys/Arg decarboxylase C-terminal" evidence="6">
    <location>
        <begin position="562"/>
        <end position="690"/>
    </location>
</feature>
<protein>
    <submittedName>
        <fullName evidence="7">Ornithine decarboxylase</fullName>
    </submittedName>
</protein>
<evidence type="ECO:0000259" key="6">
    <source>
        <dbReference type="Pfam" id="PF03711"/>
    </source>
</evidence>
<evidence type="ECO:0000256" key="4">
    <source>
        <dbReference type="ARBA" id="ARBA00023239"/>
    </source>
</evidence>
<keyword evidence="2" id="KW-0210">Decarboxylase</keyword>
<dbReference type="SUPFAM" id="SSF55904">
    <property type="entry name" value="Ornithine decarboxylase C-terminal domain"/>
    <property type="match status" value="1"/>
</dbReference>
<gene>
    <name evidence="7" type="ORF">FC84_GL000948</name>
</gene>
<evidence type="ECO:0000256" key="1">
    <source>
        <dbReference type="ARBA" id="ARBA00010671"/>
    </source>
</evidence>
<evidence type="ECO:0000256" key="3">
    <source>
        <dbReference type="ARBA" id="ARBA00022898"/>
    </source>
</evidence>
<dbReference type="Gene3D" id="3.40.640.10">
    <property type="entry name" value="Type I PLP-dependent aspartate aminotransferase-like (Major domain)"/>
    <property type="match status" value="1"/>
</dbReference>
<dbReference type="Proteomes" id="UP000051813">
    <property type="component" value="Unassembled WGS sequence"/>
</dbReference>
<comment type="similarity">
    <text evidence="1">Belongs to the Orn/Lys/Arg decarboxylase class-I family.</text>
</comment>
<evidence type="ECO:0000259" key="5">
    <source>
        <dbReference type="Pfam" id="PF01276"/>
    </source>
</evidence>
<dbReference type="Pfam" id="PF03711">
    <property type="entry name" value="OKR_DC_1_C"/>
    <property type="match status" value="1"/>
</dbReference>
<evidence type="ECO:0000313" key="7">
    <source>
        <dbReference type="EMBL" id="KRM79644.1"/>
    </source>
</evidence>
<dbReference type="GO" id="GO:0005829">
    <property type="term" value="C:cytosol"/>
    <property type="evidence" value="ECO:0007669"/>
    <property type="project" value="TreeGrafter"/>
</dbReference>
<dbReference type="PATRIC" id="fig|1423738.3.peg.957"/>
<sequence length="703" mass="78177">MVLKGMVLVLLQLGTTQTLKKQLNLSEATVIDQRPIAAYHALLVQATDQEILEKIKASHLPVPTFIIDVSDSPEPPWYGVTLQNQQLTPNTIKQINVAAKNYEAAQIPPFLRDLLDYSERNPISFATPGHHAGEYDDLAPAGYLFKQSYGQTFFSSDTSDVLTELGDMLTHGGTPLTAEQAAAKIWHADKTYFVTNGTTGSNNICASAILSPGDLVLFDRNNHKSLYNGALVMNGAIPIYLDTLRNDLGLIGPVSLQDVNEDNLRQWIAKVAPEKANEPHPFRLAVMELETFDGLVPNVKTLLDKFGHLTDYMLFDAAWGGYEPFSPLTKDMDPLQLPLTAEDPGILVTQSVHKQQSGFGQTSQIHKKDSHIKGQARYVSHAQFNHAYLKHVTTSYSYPVYASLVVNVALNQGKFGEHIWQDALAASIRFRKQVQGLKLFKTFNSPELLQHDLTEITTNPQLWQLDPGESWHSFPDLQDQQAYLDPFKVTVTLPRTKELGICGWVVDRYLLDHGIVPEKADPNSMLFLVTPGSNDQDWQALFKVLQEFEADYFANKQVSEVLPKLIAETGSRYLGMTLPELCQQLSDFFIEQNLVINQRALFTGSRMRKTDLTPAQADLNFVKGNYESIPLTACLGRIAVEGALPYPPGIFVVVPGEAWHQTAIDYFETLFTAIQQFPGFTPEIQGVHTAADGSPVVNVVKNK</sequence>
<dbReference type="InterPro" id="IPR015421">
    <property type="entry name" value="PyrdxlP-dep_Trfase_major"/>
</dbReference>
<dbReference type="AlphaFoldDB" id="A0A0R2BV16"/>
<dbReference type="GO" id="GO:0006520">
    <property type="term" value="P:amino acid metabolic process"/>
    <property type="evidence" value="ECO:0007669"/>
    <property type="project" value="InterPro"/>
</dbReference>
<name>A0A0R2BV16_9LACO</name>
<dbReference type="GO" id="GO:0016831">
    <property type="term" value="F:carboxy-lyase activity"/>
    <property type="evidence" value="ECO:0007669"/>
    <property type="project" value="UniProtKB-KW"/>
</dbReference>
<keyword evidence="8" id="KW-1185">Reference proteome</keyword>
<dbReference type="Pfam" id="PF01276">
    <property type="entry name" value="OKR_DC_1"/>
    <property type="match status" value="1"/>
</dbReference>
<dbReference type="Gene3D" id="3.90.1150.10">
    <property type="entry name" value="Aspartate Aminotransferase, domain 1"/>
    <property type="match status" value="1"/>
</dbReference>
<dbReference type="GO" id="GO:0030170">
    <property type="term" value="F:pyridoxal phosphate binding"/>
    <property type="evidence" value="ECO:0007669"/>
    <property type="project" value="TreeGrafter"/>
</dbReference>
<keyword evidence="3" id="KW-0663">Pyridoxal phosphate</keyword>
<dbReference type="PANTHER" id="PTHR45229">
    <property type="entry name" value="CONSTITUTIVE ORNITHINE DECARBOXYLASE"/>
    <property type="match status" value="1"/>
</dbReference>
<dbReference type="Gene3D" id="3.90.100.10">
    <property type="entry name" value="Orn/Lys/Arg decarboxylase, C-terminal domain"/>
    <property type="match status" value="1"/>
</dbReference>
<dbReference type="STRING" id="1423738.FC84_GL000948"/>